<proteinExistence type="predicted"/>
<dbReference type="Proteomes" id="UP001152799">
    <property type="component" value="Chromosome 9"/>
</dbReference>
<evidence type="ECO:0000313" key="3">
    <source>
        <dbReference type="Proteomes" id="UP001152799"/>
    </source>
</evidence>
<organism evidence="2 3">
    <name type="scientific">Ceutorhynchus assimilis</name>
    <name type="common">cabbage seed weevil</name>
    <dbReference type="NCBI Taxonomy" id="467358"/>
    <lineage>
        <taxon>Eukaryota</taxon>
        <taxon>Metazoa</taxon>
        <taxon>Ecdysozoa</taxon>
        <taxon>Arthropoda</taxon>
        <taxon>Hexapoda</taxon>
        <taxon>Insecta</taxon>
        <taxon>Pterygota</taxon>
        <taxon>Neoptera</taxon>
        <taxon>Endopterygota</taxon>
        <taxon>Coleoptera</taxon>
        <taxon>Polyphaga</taxon>
        <taxon>Cucujiformia</taxon>
        <taxon>Curculionidae</taxon>
        <taxon>Ceutorhynchinae</taxon>
        <taxon>Ceutorhynchus</taxon>
    </lineage>
</organism>
<evidence type="ECO:0000313" key="2">
    <source>
        <dbReference type="EMBL" id="CAG9773290.1"/>
    </source>
</evidence>
<gene>
    <name evidence="2" type="ORF">CEUTPL_LOCUS13687</name>
</gene>
<feature type="compositionally biased region" description="Acidic residues" evidence="1">
    <location>
        <begin position="56"/>
        <end position="67"/>
    </location>
</feature>
<dbReference type="PANTHER" id="PTHR33480">
    <property type="entry name" value="SET DOMAIN-CONTAINING PROTEIN-RELATED"/>
    <property type="match status" value="1"/>
</dbReference>
<sequence length="579" mass="65012">MLEWPFCVGLIIKPASLAAKIRGSAVKNELIVAALAELKPLFLSQKEANRRLLENLPEDESESDVEESPVVSEMHTSEGKSGETGRLDKLEKSNENLLNMISALVTSVKSLKTESQSRVASEEMDDAMEDEVSESEELKKLSELEDISKTQLSCIWTDSKETVKEKYKATCVTGMPCIKPKLGMNVAVNMNDDLRKTILKSFMKKLSNSAIVKHSKGHHSDNSANSGANVVALDKNIAMTSEFVKILDNAAQSVIMMQIHSMPSLFSFACCEGVFCNILNESANEEDLLSEPEPFGCGSSESEYLPSGDSRDSLIVPDTPDNRILSDTEYDQVSLSLSVDHSVNLTPMETDEKTDNLSSGVTSSINETKTKEQLHRNLARHFERAHSTEMEVARILSMPKNSKRRREAFNALTRNGDFYHNCDVLLLQKGELILTRRASEQERKFLKYSDHGPCPECLGFMIKRHLWHHLKYSCTGMRDKNNLTSEKLSRIPAAESTSLLNGIYGHNLTEDFRSNILNKLRNDEISEICRKDDLISRFGAFLYEKYSSTQAELIRQSMRQLGRLTIELVKKKYRCAQAS</sequence>
<feature type="compositionally biased region" description="Basic and acidic residues" evidence="1">
    <location>
        <begin position="75"/>
        <end position="88"/>
    </location>
</feature>
<name>A0A9N9MX61_9CUCU</name>
<reference evidence="2" key="1">
    <citation type="submission" date="2022-01" db="EMBL/GenBank/DDBJ databases">
        <authorList>
            <person name="King R."/>
        </authorList>
    </citation>
    <scope>NUCLEOTIDE SEQUENCE</scope>
</reference>
<feature type="region of interest" description="Disordered" evidence="1">
    <location>
        <begin position="287"/>
        <end position="321"/>
    </location>
</feature>
<feature type="region of interest" description="Disordered" evidence="1">
    <location>
        <begin position="54"/>
        <end position="88"/>
    </location>
</feature>
<evidence type="ECO:0000256" key="1">
    <source>
        <dbReference type="SAM" id="MobiDB-lite"/>
    </source>
</evidence>
<dbReference type="EMBL" id="OU892285">
    <property type="protein sequence ID" value="CAG9773290.1"/>
    <property type="molecule type" value="Genomic_DNA"/>
</dbReference>
<accession>A0A9N9MX61</accession>
<dbReference type="OrthoDB" id="6765496at2759"/>
<keyword evidence="3" id="KW-1185">Reference proteome</keyword>
<protein>
    <submittedName>
        <fullName evidence="2">Uncharacterized protein</fullName>
    </submittedName>
</protein>
<dbReference type="PANTHER" id="PTHR33480:SF1">
    <property type="entry name" value="TYR RECOMBINASE DOMAIN-CONTAINING PROTEIN"/>
    <property type="match status" value="1"/>
</dbReference>
<dbReference type="AlphaFoldDB" id="A0A9N9MX61"/>